<organism evidence="1 2">
    <name type="scientific">Chaetomium tenue</name>
    <dbReference type="NCBI Taxonomy" id="1854479"/>
    <lineage>
        <taxon>Eukaryota</taxon>
        <taxon>Fungi</taxon>
        <taxon>Dikarya</taxon>
        <taxon>Ascomycota</taxon>
        <taxon>Pezizomycotina</taxon>
        <taxon>Sordariomycetes</taxon>
        <taxon>Sordariomycetidae</taxon>
        <taxon>Sordariales</taxon>
        <taxon>Chaetomiaceae</taxon>
        <taxon>Chaetomium</taxon>
    </lineage>
</organism>
<sequence>MSRDKGAKYGDREDDIEMQVSEVTDEEVQLLHDEDYERFELDDASQPVPGQRPELQDQPGSRGFWSRKRAPKWLAFLYGPDPPKIHTINPIFPSVQQLPTKWLEKTLPRRWQRITLLVLFLLAWATSLAIPLILSKGTATDASGTAIRHVDCVDTLWKRNNECGLDGIDCRPFSNTSFAFRCPADCASVRVLNPHHVGNQDVNFRPLVVGGGGNGPYRGDSFLCGAAIHAGVIGDTTGGCGVATLVGEYYQYFSSSQHNIESIPFDSYFPLSFTITADPTLKCTAPDPRWTISLPLSILFTVLLTIFTTSPALYFFTTFLGIFTHVALVSDPPNLSTPSTTYLLPSLISHYFGRLLPALFTAAIIYLTSRYRGWFSERPLEDQVFKWTREAGRVVDEYVRFGFVTEGGRALDYTEAGTWFANGSWSQGAGYW</sequence>
<name>A0ACB7P4E3_9PEZI</name>
<proteinExistence type="predicted"/>
<keyword evidence="2" id="KW-1185">Reference proteome</keyword>
<dbReference type="EMBL" id="JAGIZQ010000006">
    <property type="protein sequence ID" value="KAH6623511.1"/>
    <property type="molecule type" value="Genomic_DNA"/>
</dbReference>
<gene>
    <name evidence="1" type="ORF">F5144DRAFT_623445</name>
</gene>
<accession>A0ACB7P4E3</accession>
<reference evidence="1 2" key="1">
    <citation type="journal article" date="2021" name="Nat. Commun.">
        <title>Genetic determinants of endophytism in the Arabidopsis root mycobiome.</title>
        <authorList>
            <person name="Mesny F."/>
            <person name="Miyauchi S."/>
            <person name="Thiergart T."/>
            <person name="Pickel B."/>
            <person name="Atanasova L."/>
            <person name="Karlsson M."/>
            <person name="Huettel B."/>
            <person name="Barry K.W."/>
            <person name="Haridas S."/>
            <person name="Chen C."/>
            <person name="Bauer D."/>
            <person name="Andreopoulos W."/>
            <person name="Pangilinan J."/>
            <person name="LaButti K."/>
            <person name="Riley R."/>
            <person name="Lipzen A."/>
            <person name="Clum A."/>
            <person name="Drula E."/>
            <person name="Henrissat B."/>
            <person name="Kohler A."/>
            <person name="Grigoriev I.V."/>
            <person name="Martin F.M."/>
            <person name="Hacquard S."/>
        </authorList>
    </citation>
    <scope>NUCLEOTIDE SEQUENCE [LARGE SCALE GENOMIC DNA]</scope>
    <source>
        <strain evidence="1 2">MPI-SDFR-AT-0079</strain>
    </source>
</reference>
<evidence type="ECO:0000313" key="1">
    <source>
        <dbReference type="EMBL" id="KAH6623511.1"/>
    </source>
</evidence>
<evidence type="ECO:0000313" key="2">
    <source>
        <dbReference type="Proteomes" id="UP000724584"/>
    </source>
</evidence>
<comment type="caution">
    <text evidence="1">The sequence shown here is derived from an EMBL/GenBank/DDBJ whole genome shotgun (WGS) entry which is preliminary data.</text>
</comment>
<protein>
    <submittedName>
        <fullName evidence="1">LCCL domain-containing protein</fullName>
    </submittedName>
</protein>
<dbReference type="Proteomes" id="UP000724584">
    <property type="component" value="Unassembled WGS sequence"/>
</dbReference>